<keyword evidence="1" id="KW-0238">DNA-binding</keyword>
<gene>
    <name evidence="1" type="ORF">MTP13_14050</name>
</gene>
<evidence type="ECO:0000313" key="1">
    <source>
        <dbReference type="EMBL" id="UOE25447.1"/>
    </source>
</evidence>
<dbReference type="GO" id="GO:0003677">
    <property type="term" value="F:DNA binding"/>
    <property type="evidence" value="ECO:0007669"/>
    <property type="project" value="UniProtKB-KW"/>
</dbReference>
<sequence length="368" mass="39904">MTTSPTADADPRTVRAARLAAQGLDTGFASPAQVVDRLVCVQAQDLAAAKWVLGARIPGSSEARIDEAIDRAELLRSWPMRGTLHFVSPELYRPILRLTAERVLQRATTIHRREGLDDEVAARARAVAVAELEGGRSATREELQAAWNRAGIPIEGQRGYHLLWRLANEGLLCCGPIETRARQRFALLDEWSPAAPGPALDDDEALGRFFVGYVRGHGPVTVRDFAWWGGLTMAQARTGLAAAGDAVVAYDAERYLAADASSAPTAPAGRQVLAPFDEYFLGYGDRSAFCSEADALRVVPGKNGLFLPLLVADGEVVGTWKRRPPRRGAVGIDVTAFDAMPSLDEFRPAFERWAAFWSLTLDDVVLAG</sequence>
<dbReference type="InterPro" id="IPR009351">
    <property type="entry name" value="AlkZ-like"/>
</dbReference>
<evidence type="ECO:0000313" key="2">
    <source>
        <dbReference type="Proteomes" id="UP000831304"/>
    </source>
</evidence>
<keyword evidence="2" id="KW-1185">Reference proteome</keyword>
<protein>
    <submittedName>
        <fullName evidence="1">Winged helix DNA-binding domain-containing protein</fullName>
    </submittedName>
</protein>
<proteinExistence type="predicted"/>
<dbReference type="Proteomes" id="UP000831304">
    <property type="component" value="Chromosome"/>
</dbReference>
<dbReference type="EMBL" id="CP094533">
    <property type="protein sequence ID" value="UOE25447.1"/>
    <property type="molecule type" value="Genomic_DNA"/>
</dbReference>
<name>A0ABY4ASR8_9MICO</name>
<organism evidence="1 2">
    <name type="scientific">Agromyces soli</name>
    <dbReference type="NCBI Taxonomy" id="659012"/>
    <lineage>
        <taxon>Bacteria</taxon>
        <taxon>Bacillati</taxon>
        <taxon>Actinomycetota</taxon>
        <taxon>Actinomycetes</taxon>
        <taxon>Micrococcales</taxon>
        <taxon>Microbacteriaceae</taxon>
        <taxon>Agromyces</taxon>
    </lineage>
</organism>
<dbReference type="PANTHER" id="PTHR38479:SF2">
    <property type="entry name" value="WINGED HELIX DNA-BINDING DOMAIN-CONTAINING PROTEIN"/>
    <property type="match status" value="1"/>
</dbReference>
<dbReference type="PANTHER" id="PTHR38479">
    <property type="entry name" value="LMO0824 PROTEIN"/>
    <property type="match status" value="1"/>
</dbReference>
<dbReference type="Pfam" id="PF06224">
    <property type="entry name" value="AlkZ-like"/>
    <property type="match status" value="1"/>
</dbReference>
<reference evidence="1 2" key="1">
    <citation type="submission" date="2022-03" db="EMBL/GenBank/DDBJ databases">
        <title>Agromyces sp. isolated from the gut of P. brevitarsis seulensis larvae.</title>
        <authorList>
            <person name="Won M."/>
            <person name="Kwon S.-W."/>
        </authorList>
    </citation>
    <scope>NUCLEOTIDE SEQUENCE [LARGE SCALE GENOMIC DNA]</scope>
    <source>
        <strain evidence="1 2">KACC 16215</strain>
    </source>
</reference>
<dbReference type="RefSeq" id="WP_243568328.1">
    <property type="nucleotide sequence ID" value="NZ_BAAARD010000008.1"/>
</dbReference>
<accession>A0ABY4ASR8</accession>